<comment type="caution">
    <text evidence="2">The sequence shown here is derived from an EMBL/GenBank/DDBJ whole genome shotgun (WGS) entry which is preliminary data.</text>
</comment>
<dbReference type="EMBL" id="RZNY01000015">
    <property type="protein sequence ID" value="RUT44518.1"/>
    <property type="molecule type" value="Genomic_DNA"/>
</dbReference>
<protein>
    <submittedName>
        <fullName evidence="2">N-acetyltransferase</fullName>
    </submittedName>
</protein>
<dbReference type="InterPro" id="IPR000182">
    <property type="entry name" value="GNAT_dom"/>
</dbReference>
<dbReference type="GO" id="GO:0016747">
    <property type="term" value="F:acyltransferase activity, transferring groups other than amino-acyl groups"/>
    <property type="evidence" value="ECO:0007669"/>
    <property type="project" value="InterPro"/>
</dbReference>
<dbReference type="Gene3D" id="3.40.630.30">
    <property type="match status" value="1"/>
</dbReference>
<dbReference type="SUPFAM" id="SSF55729">
    <property type="entry name" value="Acyl-CoA N-acyltransferases (Nat)"/>
    <property type="match status" value="1"/>
</dbReference>
<evidence type="ECO:0000259" key="1">
    <source>
        <dbReference type="PROSITE" id="PS51186"/>
    </source>
</evidence>
<reference evidence="2 3" key="1">
    <citation type="submission" date="2018-12" db="EMBL/GenBank/DDBJ databases">
        <authorList>
            <person name="Sun L."/>
            <person name="Chen Z."/>
        </authorList>
    </citation>
    <scope>NUCLEOTIDE SEQUENCE [LARGE SCALE GENOMIC DNA]</scope>
    <source>
        <strain evidence="2 3">DSM 15890</strain>
    </source>
</reference>
<feature type="domain" description="N-acetyltransferase" evidence="1">
    <location>
        <begin position="8"/>
        <end position="162"/>
    </location>
</feature>
<keyword evidence="3" id="KW-1185">Reference proteome</keyword>
<sequence>MLIESDELKFRKTEVADLTFVLNAETDPENTPFIGQWTVEQHLESLTNEDIHHLIIENKNGDKVGYVILTGLLDSNKAICIKRITIQMKNKGYGKESLKLIINWFFEETEVHRLWLDVKEFNTRARHVYESVGFIFEGTLRDSIFKGNKFESISVMSILRHEYMSNLLFNSYR</sequence>
<dbReference type="PANTHER" id="PTHR43415:SF3">
    <property type="entry name" value="GNAT-FAMILY ACETYLTRANSFERASE"/>
    <property type="match status" value="1"/>
</dbReference>
<dbReference type="OrthoDB" id="9795206at2"/>
<organism evidence="2 3">
    <name type="scientific">Paenibacillus anaericanus</name>
    <dbReference type="NCBI Taxonomy" id="170367"/>
    <lineage>
        <taxon>Bacteria</taxon>
        <taxon>Bacillati</taxon>
        <taxon>Bacillota</taxon>
        <taxon>Bacilli</taxon>
        <taxon>Bacillales</taxon>
        <taxon>Paenibacillaceae</taxon>
        <taxon>Paenibacillus</taxon>
    </lineage>
</organism>
<dbReference type="PANTHER" id="PTHR43415">
    <property type="entry name" value="SPERMIDINE N(1)-ACETYLTRANSFERASE"/>
    <property type="match status" value="1"/>
</dbReference>
<dbReference type="Proteomes" id="UP000279446">
    <property type="component" value="Unassembled WGS sequence"/>
</dbReference>
<accession>A0A3S1DSN5</accession>
<dbReference type="AlphaFoldDB" id="A0A3S1DSN5"/>
<name>A0A3S1DSN5_9BACL</name>
<dbReference type="PROSITE" id="PS51186">
    <property type="entry name" value="GNAT"/>
    <property type="match status" value="1"/>
</dbReference>
<evidence type="ECO:0000313" key="3">
    <source>
        <dbReference type="Proteomes" id="UP000279446"/>
    </source>
</evidence>
<proteinExistence type="predicted"/>
<gene>
    <name evidence="2" type="ORF">EJP82_18070</name>
</gene>
<dbReference type="Pfam" id="PF13302">
    <property type="entry name" value="Acetyltransf_3"/>
    <property type="match status" value="1"/>
</dbReference>
<keyword evidence="2" id="KW-0808">Transferase</keyword>
<evidence type="ECO:0000313" key="2">
    <source>
        <dbReference type="EMBL" id="RUT44518.1"/>
    </source>
</evidence>
<dbReference type="InterPro" id="IPR016181">
    <property type="entry name" value="Acyl_CoA_acyltransferase"/>
</dbReference>